<gene>
    <name evidence="1" type="ORF">PHMEG_00025550</name>
</gene>
<accession>A0A225VBW9</accession>
<reference evidence="2" key="1">
    <citation type="submission" date="2017-03" db="EMBL/GenBank/DDBJ databases">
        <title>Phytopthora megakarya and P. palmivora, two closely related causual agents of cacao black pod achieved similar genome size and gene model numbers by different mechanisms.</title>
        <authorList>
            <person name="Ali S."/>
            <person name="Shao J."/>
            <person name="Larry D.J."/>
            <person name="Kronmiller B."/>
            <person name="Shen D."/>
            <person name="Strem M.D."/>
            <person name="Melnick R.L."/>
            <person name="Guiltinan M.J."/>
            <person name="Tyler B.M."/>
            <person name="Meinhardt L.W."/>
            <person name="Bailey B.A."/>
        </authorList>
    </citation>
    <scope>NUCLEOTIDE SEQUENCE [LARGE SCALE GENOMIC DNA]</scope>
    <source>
        <strain evidence="2">zdho120</strain>
    </source>
</reference>
<dbReference type="SUPFAM" id="SSF56672">
    <property type="entry name" value="DNA/RNA polymerases"/>
    <property type="match status" value="1"/>
</dbReference>
<comment type="caution">
    <text evidence="1">The sequence shown here is derived from an EMBL/GenBank/DDBJ whole genome shotgun (WGS) entry which is preliminary data.</text>
</comment>
<dbReference type="Proteomes" id="UP000198211">
    <property type="component" value="Unassembled WGS sequence"/>
</dbReference>
<organism evidence="1 2">
    <name type="scientific">Phytophthora megakarya</name>
    <dbReference type="NCBI Taxonomy" id="4795"/>
    <lineage>
        <taxon>Eukaryota</taxon>
        <taxon>Sar</taxon>
        <taxon>Stramenopiles</taxon>
        <taxon>Oomycota</taxon>
        <taxon>Peronosporomycetes</taxon>
        <taxon>Peronosporales</taxon>
        <taxon>Peronosporaceae</taxon>
        <taxon>Phytophthora</taxon>
    </lineage>
</organism>
<dbReference type="InterPro" id="IPR043502">
    <property type="entry name" value="DNA/RNA_pol_sf"/>
</dbReference>
<proteinExistence type="predicted"/>
<evidence type="ECO:0000313" key="2">
    <source>
        <dbReference type="Proteomes" id="UP000198211"/>
    </source>
</evidence>
<sequence length="78" mass="8565">MIYLAIKEGAGDLCGERIEAKPKEVVVSGKGVRHDPARIDALTSLPELTSSQELQQFICALNWMRTALPIFNKLTAPL</sequence>
<dbReference type="EMBL" id="NBNE01005917">
    <property type="protein sequence ID" value="OWZ02822.1"/>
    <property type="molecule type" value="Genomic_DNA"/>
</dbReference>
<protein>
    <submittedName>
        <fullName evidence="1">Uncharacterized protein</fullName>
    </submittedName>
</protein>
<name>A0A225VBW9_9STRA</name>
<evidence type="ECO:0000313" key="1">
    <source>
        <dbReference type="EMBL" id="OWZ02822.1"/>
    </source>
</evidence>
<keyword evidence="2" id="KW-1185">Reference proteome</keyword>
<dbReference type="AlphaFoldDB" id="A0A225VBW9"/>
<dbReference type="OrthoDB" id="8057740at2759"/>